<organism evidence="1">
    <name type="scientific">Prunus dulcis</name>
    <name type="common">Almond</name>
    <name type="synonym">Amygdalus dulcis</name>
    <dbReference type="NCBI Taxonomy" id="3755"/>
    <lineage>
        <taxon>Eukaryota</taxon>
        <taxon>Viridiplantae</taxon>
        <taxon>Streptophyta</taxon>
        <taxon>Embryophyta</taxon>
        <taxon>Tracheophyta</taxon>
        <taxon>Spermatophyta</taxon>
        <taxon>Magnoliopsida</taxon>
        <taxon>eudicotyledons</taxon>
        <taxon>Gunneridae</taxon>
        <taxon>Pentapetalae</taxon>
        <taxon>rosids</taxon>
        <taxon>fabids</taxon>
        <taxon>Rosales</taxon>
        <taxon>Rosaceae</taxon>
        <taxon>Amygdaloideae</taxon>
        <taxon>Amygdaleae</taxon>
        <taxon>Prunus</taxon>
    </lineage>
</organism>
<name>A0A5H2XRI3_PRUDU</name>
<dbReference type="AlphaFoldDB" id="A0A5H2XRI3"/>
<reference evidence="1" key="1">
    <citation type="journal article" date="2019" name="Science">
        <title>Mutation of a bHLH transcription factor allowed almond domestication.</title>
        <authorList>
            <person name="Sanchez-Perez R."/>
            <person name="Pavan S."/>
            <person name="Mazzeo R."/>
            <person name="Moldovan C."/>
            <person name="Aiese Cigliano R."/>
            <person name="Del Cueto J."/>
            <person name="Ricciardi F."/>
            <person name="Lotti C."/>
            <person name="Ricciardi L."/>
            <person name="Dicenta F."/>
            <person name="Lopez-Marques R.L."/>
            <person name="Lindberg Moller B."/>
        </authorList>
    </citation>
    <scope>NUCLEOTIDE SEQUENCE</scope>
</reference>
<evidence type="ECO:0000313" key="1">
    <source>
        <dbReference type="EMBL" id="BBN68795.1"/>
    </source>
</evidence>
<dbReference type="GO" id="GO:0016301">
    <property type="term" value="F:kinase activity"/>
    <property type="evidence" value="ECO:0007669"/>
    <property type="project" value="UniProtKB-KW"/>
</dbReference>
<gene>
    <name evidence="1" type="ORF">Prudu_578S000100</name>
</gene>
<dbReference type="EMBL" id="AP020915">
    <property type="protein sequence ID" value="BBN68795.1"/>
    <property type="molecule type" value="Genomic_DNA"/>
</dbReference>
<protein>
    <submittedName>
        <fullName evidence="1">Protein kinase superfamily protein</fullName>
    </submittedName>
</protein>
<keyword evidence="1" id="KW-0418">Kinase</keyword>
<accession>A0A5H2XRI3</accession>
<sequence>MIMGLDPNIKITSEKLSPEMDPEERVLKSPSPSKERVVFFYSALAEQHHSSSSKQYSALPIVP</sequence>
<proteinExistence type="predicted"/>
<keyword evidence="1" id="KW-0808">Transferase</keyword>